<dbReference type="Proteomes" id="UP000009168">
    <property type="component" value="Unassembled WGS sequence"/>
</dbReference>
<feature type="transmembrane region" description="Helical" evidence="1">
    <location>
        <begin position="59"/>
        <end position="78"/>
    </location>
</feature>
<dbReference type="AlphaFoldDB" id="Q24HI8"/>
<name>Q24HI8_TETTS</name>
<dbReference type="HOGENOM" id="CLU_1130984_0_0_1"/>
<dbReference type="KEGG" id="tet:TTHERM_01001360"/>
<protein>
    <submittedName>
        <fullName evidence="2">Transmembrane protein, putative</fullName>
    </submittedName>
</protein>
<evidence type="ECO:0000256" key="1">
    <source>
        <dbReference type="SAM" id="Phobius"/>
    </source>
</evidence>
<dbReference type="GeneID" id="7839661"/>
<keyword evidence="1" id="KW-1133">Transmembrane helix</keyword>
<dbReference type="RefSeq" id="XP_001027485.2">
    <property type="nucleotide sequence ID" value="XM_001027485.2"/>
</dbReference>
<dbReference type="InParanoid" id="Q24HI8"/>
<keyword evidence="3" id="KW-1185">Reference proteome</keyword>
<reference evidence="3" key="1">
    <citation type="journal article" date="2006" name="PLoS Biol.">
        <title>Macronuclear genome sequence of the ciliate Tetrahymena thermophila, a model eukaryote.</title>
        <authorList>
            <person name="Eisen J.A."/>
            <person name="Coyne R.S."/>
            <person name="Wu M."/>
            <person name="Wu D."/>
            <person name="Thiagarajan M."/>
            <person name="Wortman J.R."/>
            <person name="Badger J.H."/>
            <person name="Ren Q."/>
            <person name="Amedeo P."/>
            <person name="Jones K.M."/>
            <person name="Tallon L.J."/>
            <person name="Delcher A.L."/>
            <person name="Salzberg S.L."/>
            <person name="Silva J.C."/>
            <person name="Haas B.J."/>
            <person name="Majoros W.H."/>
            <person name="Farzad M."/>
            <person name="Carlton J.M."/>
            <person name="Smith R.K. Jr."/>
            <person name="Garg J."/>
            <person name="Pearlman R.E."/>
            <person name="Karrer K.M."/>
            <person name="Sun L."/>
            <person name="Manning G."/>
            <person name="Elde N.C."/>
            <person name="Turkewitz A.P."/>
            <person name="Asai D.J."/>
            <person name="Wilkes D.E."/>
            <person name="Wang Y."/>
            <person name="Cai H."/>
            <person name="Collins K."/>
            <person name="Stewart B.A."/>
            <person name="Lee S.R."/>
            <person name="Wilamowska K."/>
            <person name="Weinberg Z."/>
            <person name="Ruzzo W.L."/>
            <person name="Wloga D."/>
            <person name="Gaertig J."/>
            <person name="Frankel J."/>
            <person name="Tsao C.-C."/>
            <person name="Gorovsky M.A."/>
            <person name="Keeling P.J."/>
            <person name="Waller R.F."/>
            <person name="Patron N.J."/>
            <person name="Cherry J.M."/>
            <person name="Stover N.A."/>
            <person name="Krieger C.J."/>
            <person name="del Toro C."/>
            <person name="Ryder H.F."/>
            <person name="Williamson S.C."/>
            <person name="Barbeau R.A."/>
            <person name="Hamilton E.P."/>
            <person name="Orias E."/>
        </authorList>
    </citation>
    <scope>NUCLEOTIDE SEQUENCE [LARGE SCALE GENOMIC DNA]</scope>
    <source>
        <strain evidence="3">SB210</strain>
    </source>
</reference>
<evidence type="ECO:0000313" key="3">
    <source>
        <dbReference type="Proteomes" id="UP000009168"/>
    </source>
</evidence>
<sequence>MTNIQELHGQNKYYLAFTIFLKQMLQVTFDIQLVDQTDLRLGIKQYGIKVFNQMTLQELFNKFLLSIFFTVAFCQGAFEKMSIKYFLYFIYLLLLINTVVLGYSVIVNIIKYYLNNEVVEFDEMVQFEDTLNKQYIYKDKKIQYIKIFSIQFDQNDTRRQEIMLQLFLFEFKNSEIFSLYANREKLVYVLQDQIVIFEYLLTAQTIFKIIQNRKILPQIKRIHFRIKDCNLYNFYRYFIQNHIDIQVFTNLDEGYENLCQFKNKIQLKTKTFVAQIIAFQNFLMSSMISDPKQILYDLFENDK</sequence>
<accession>Q24HI8</accession>
<feature type="transmembrane region" description="Helical" evidence="1">
    <location>
        <begin position="85"/>
        <end position="106"/>
    </location>
</feature>
<keyword evidence="1" id="KW-0472">Membrane</keyword>
<keyword evidence="1 2" id="KW-0812">Transmembrane</keyword>
<proteinExistence type="predicted"/>
<dbReference type="EMBL" id="GG662244">
    <property type="protein sequence ID" value="EAS07243.2"/>
    <property type="molecule type" value="Genomic_DNA"/>
</dbReference>
<organism evidence="2 3">
    <name type="scientific">Tetrahymena thermophila (strain SB210)</name>
    <dbReference type="NCBI Taxonomy" id="312017"/>
    <lineage>
        <taxon>Eukaryota</taxon>
        <taxon>Sar</taxon>
        <taxon>Alveolata</taxon>
        <taxon>Ciliophora</taxon>
        <taxon>Intramacronucleata</taxon>
        <taxon>Oligohymenophorea</taxon>
        <taxon>Hymenostomatida</taxon>
        <taxon>Tetrahymenina</taxon>
        <taxon>Tetrahymenidae</taxon>
        <taxon>Tetrahymena</taxon>
    </lineage>
</organism>
<gene>
    <name evidence="2" type="ORF">TTHERM_01001360</name>
</gene>
<evidence type="ECO:0000313" key="2">
    <source>
        <dbReference type="EMBL" id="EAS07243.2"/>
    </source>
</evidence>